<keyword evidence="5" id="KW-1185">Reference proteome</keyword>
<feature type="transmembrane region" description="Helical" evidence="2">
    <location>
        <begin position="29"/>
        <end position="48"/>
    </location>
</feature>
<feature type="region of interest" description="Disordered" evidence="1">
    <location>
        <begin position="109"/>
        <end position="158"/>
    </location>
</feature>
<reference evidence="3 5" key="2">
    <citation type="journal article" date="2013" name="Nature">
        <title>Insights into bilaterian evolution from three spiralian genomes.</title>
        <authorList>
            <person name="Simakov O."/>
            <person name="Marletaz F."/>
            <person name="Cho S.J."/>
            <person name="Edsinger-Gonzales E."/>
            <person name="Havlak P."/>
            <person name="Hellsten U."/>
            <person name="Kuo D.H."/>
            <person name="Larsson T."/>
            <person name="Lv J."/>
            <person name="Arendt D."/>
            <person name="Savage R."/>
            <person name="Osoegawa K."/>
            <person name="de Jong P."/>
            <person name="Grimwood J."/>
            <person name="Chapman J.A."/>
            <person name="Shapiro H."/>
            <person name="Aerts A."/>
            <person name="Otillar R.P."/>
            <person name="Terry A.Y."/>
            <person name="Boore J.L."/>
            <person name="Grigoriev I.V."/>
            <person name="Lindberg D.R."/>
            <person name="Seaver E.C."/>
            <person name="Weisblat D.A."/>
            <person name="Putnam N.H."/>
            <person name="Rokhsar D.S."/>
        </authorList>
    </citation>
    <scope>NUCLEOTIDE SEQUENCE</scope>
    <source>
        <strain evidence="3 5">I ESC-2004</strain>
    </source>
</reference>
<keyword evidence="2" id="KW-1133">Transmembrane helix</keyword>
<dbReference type="EMBL" id="AMQN01013313">
    <property type="status" value="NOT_ANNOTATED_CDS"/>
    <property type="molecule type" value="Genomic_DNA"/>
</dbReference>
<organism evidence="3">
    <name type="scientific">Capitella teleta</name>
    <name type="common">Polychaete worm</name>
    <dbReference type="NCBI Taxonomy" id="283909"/>
    <lineage>
        <taxon>Eukaryota</taxon>
        <taxon>Metazoa</taxon>
        <taxon>Spiralia</taxon>
        <taxon>Lophotrochozoa</taxon>
        <taxon>Annelida</taxon>
        <taxon>Polychaeta</taxon>
        <taxon>Sedentaria</taxon>
        <taxon>Scolecida</taxon>
        <taxon>Capitellidae</taxon>
        <taxon>Capitella</taxon>
    </lineage>
</organism>
<accession>R7TFD7</accession>
<gene>
    <name evidence="3" type="ORF">CAPTEDRAFT_217101</name>
</gene>
<feature type="compositionally biased region" description="Polar residues" evidence="1">
    <location>
        <begin position="119"/>
        <end position="128"/>
    </location>
</feature>
<feature type="region of interest" description="Disordered" evidence="1">
    <location>
        <begin position="58"/>
        <end position="87"/>
    </location>
</feature>
<evidence type="ECO:0000313" key="5">
    <source>
        <dbReference type="Proteomes" id="UP000014760"/>
    </source>
</evidence>
<evidence type="ECO:0000256" key="1">
    <source>
        <dbReference type="SAM" id="MobiDB-lite"/>
    </source>
</evidence>
<reference evidence="4" key="3">
    <citation type="submission" date="2015-06" db="UniProtKB">
        <authorList>
            <consortium name="EnsemblMetazoa"/>
        </authorList>
    </citation>
    <scope>IDENTIFICATION</scope>
</reference>
<dbReference type="HOGENOM" id="CLU_1671023_0_0_1"/>
<keyword evidence="2" id="KW-0472">Membrane</keyword>
<name>R7TFD7_CAPTE</name>
<feature type="compositionally biased region" description="Polar residues" evidence="1">
    <location>
        <begin position="64"/>
        <end position="81"/>
    </location>
</feature>
<evidence type="ECO:0000313" key="3">
    <source>
        <dbReference type="EMBL" id="ELT92459.1"/>
    </source>
</evidence>
<evidence type="ECO:0000256" key="2">
    <source>
        <dbReference type="SAM" id="Phobius"/>
    </source>
</evidence>
<dbReference type="EMBL" id="KB310122">
    <property type="protein sequence ID" value="ELT92459.1"/>
    <property type="molecule type" value="Genomic_DNA"/>
</dbReference>
<dbReference type="Proteomes" id="UP000014760">
    <property type="component" value="Unassembled WGS sequence"/>
</dbReference>
<dbReference type="AlphaFoldDB" id="R7TFD7"/>
<sequence>MQAAEEIVIDEENLAGSIKSELSVASMALIAWAVIITLAIASLLAVIFRRVRKSRKHSAGSVWPSGSSVISDAESGPSTDSMSDRASVVDLDPEAEVTECKHHEVDVENTNGLFDDDNPSPSNRTDSVQPKFANALTRTDGQGSLKGRGFFLPPTTKY</sequence>
<reference evidence="5" key="1">
    <citation type="submission" date="2012-12" db="EMBL/GenBank/DDBJ databases">
        <authorList>
            <person name="Hellsten U."/>
            <person name="Grimwood J."/>
            <person name="Chapman J.A."/>
            <person name="Shapiro H."/>
            <person name="Aerts A."/>
            <person name="Otillar R.P."/>
            <person name="Terry A.Y."/>
            <person name="Boore J.L."/>
            <person name="Simakov O."/>
            <person name="Marletaz F."/>
            <person name="Cho S.-J."/>
            <person name="Edsinger-Gonzales E."/>
            <person name="Havlak P."/>
            <person name="Kuo D.-H."/>
            <person name="Larsson T."/>
            <person name="Lv J."/>
            <person name="Arendt D."/>
            <person name="Savage R."/>
            <person name="Osoegawa K."/>
            <person name="de Jong P."/>
            <person name="Lindberg D.R."/>
            <person name="Seaver E.C."/>
            <person name="Weisblat D.A."/>
            <person name="Putnam N.H."/>
            <person name="Grigoriev I.V."/>
            <person name="Rokhsar D.S."/>
        </authorList>
    </citation>
    <scope>NUCLEOTIDE SEQUENCE</scope>
    <source>
        <strain evidence="5">I ESC-2004</strain>
    </source>
</reference>
<dbReference type="EnsemblMetazoa" id="CapteT217101">
    <property type="protein sequence ID" value="CapteP217101"/>
    <property type="gene ID" value="CapteG217101"/>
</dbReference>
<protein>
    <submittedName>
        <fullName evidence="3 4">Uncharacterized protein</fullName>
    </submittedName>
</protein>
<evidence type="ECO:0000313" key="4">
    <source>
        <dbReference type="EnsemblMetazoa" id="CapteP217101"/>
    </source>
</evidence>
<keyword evidence="2" id="KW-0812">Transmembrane</keyword>
<proteinExistence type="predicted"/>